<feature type="chain" id="PRO_5041720834" evidence="1">
    <location>
        <begin position="23"/>
        <end position="205"/>
    </location>
</feature>
<dbReference type="AlphaFoldDB" id="A0AA96GJV3"/>
<dbReference type="PROSITE" id="PS50914">
    <property type="entry name" value="BON"/>
    <property type="match status" value="1"/>
</dbReference>
<dbReference type="EMBL" id="CP116968">
    <property type="protein sequence ID" value="WNM62677.1"/>
    <property type="molecule type" value="Genomic_DNA"/>
</dbReference>
<evidence type="ECO:0000256" key="1">
    <source>
        <dbReference type="SAM" id="SignalP"/>
    </source>
</evidence>
<sequence length="205" mass="23029">MNSPCKHLLVCVWMMCSLFIVAMMEQTHGQILAVPATGFDEAITPEAHDPLSADKTSVLPDEEIKYRIQRRLEASPYKNGEITVHVGQGETVLSGYVEDQDALVDVVEIAYDAGATNVNNQLRIKNQNFPWKKMTDEELKEAVEEELYWSPFVNSVPIRVEARNGIVTLSGRVENRGEIVDAVENAYEAGARNVRIRLWIDPTLD</sequence>
<dbReference type="Gene3D" id="3.30.1340.30">
    <property type="match status" value="2"/>
</dbReference>
<feature type="signal peptide" evidence="1">
    <location>
        <begin position="1"/>
        <end position="22"/>
    </location>
</feature>
<keyword evidence="1" id="KW-0732">Signal</keyword>
<evidence type="ECO:0000313" key="4">
    <source>
        <dbReference type="Proteomes" id="UP001302494"/>
    </source>
</evidence>
<proteinExistence type="predicted"/>
<dbReference type="Pfam" id="PF04972">
    <property type="entry name" value="BON"/>
    <property type="match status" value="2"/>
</dbReference>
<dbReference type="KEGG" id="nneo:PQG83_02720"/>
<gene>
    <name evidence="3" type="ORF">PQG83_02720</name>
</gene>
<name>A0AA96GJV3_9BACT</name>
<dbReference type="RefSeq" id="WP_312746522.1">
    <property type="nucleotide sequence ID" value="NZ_CP116968.1"/>
</dbReference>
<dbReference type="PANTHER" id="PTHR34606:SF15">
    <property type="entry name" value="BON DOMAIN-CONTAINING PROTEIN"/>
    <property type="match status" value="1"/>
</dbReference>
<accession>A0AA96GJV3</accession>
<protein>
    <submittedName>
        <fullName evidence="3">BON domain-containing protein</fullName>
    </submittedName>
</protein>
<dbReference type="InterPro" id="IPR051686">
    <property type="entry name" value="Lipoprotein_DolP"/>
</dbReference>
<feature type="domain" description="BON" evidence="2">
    <location>
        <begin position="135"/>
        <end position="205"/>
    </location>
</feature>
<keyword evidence="4" id="KW-1185">Reference proteome</keyword>
<evidence type="ECO:0000313" key="3">
    <source>
        <dbReference type="EMBL" id="WNM62677.1"/>
    </source>
</evidence>
<organism evidence="3 4">
    <name type="scientific">Candidatus Nitrospira neomarina</name>
    <dbReference type="NCBI Taxonomy" id="3020899"/>
    <lineage>
        <taxon>Bacteria</taxon>
        <taxon>Pseudomonadati</taxon>
        <taxon>Nitrospirota</taxon>
        <taxon>Nitrospiria</taxon>
        <taxon>Nitrospirales</taxon>
        <taxon>Nitrospiraceae</taxon>
        <taxon>Nitrospira</taxon>
    </lineage>
</organism>
<evidence type="ECO:0000259" key="2">
    <source>
        <dbReference type="PROSITE" id="PS50914"/>
    </source>
</evidence>
<dbReference type="Proteomes" id="UP001302494">
    <property type="component" value="Chromosome"/>
</dbReference>
<dbReference type="InterPro" id="IPR007055">
    <property type="entry name" value="BON_dom"/>
</dbReference>
<reference evidence="3 4" key="1">
    <citation type="submission" date="2023-01" db="EMBL/GenBank/DDBJ databases">
        <title>Cultivation and genomic characterization of new, ubiquitous marine nitrite-oxidizing bacteria from the Nitrospirales.</title>
        <authorList>
            <person name="Mueller A.J."/>
            <person name="Daebeler A."/>
            <person name="Herbold C.W."/>
            <person name="Kirkegaard R.H."/>
            <person name="Daims H."/>
        </authorList>
    </citation>
    <scope>NUCLEOTIDE SEQUENCE [LARGE SCALE GENOMIC DNA]</scope>
    <source>
        <strain evidence="3 4">DK</strain>
    </source>
</reference>
<dbReference type="PANTHER" id="PTHR34606">
    <property type="entry name" value="BON DOMAIN-CONTAINING PROTEIN"/>
    <property type="match status" value="1"/>
</dbReference>